<sequence>MTDQIPPPTSKHNVQPTTTNNPNNNNNITNSSNGRHNSTSSNNRPRTSTSGHGQSSHGSSSKSKPGQKSSSVATTTSTSTSSNSNVDILNSIDSDFNCKLKFENSLPPIPFEPKLLLIPTDFSKFINYRTTSMEKSYKYPMLTEPHLGIPIELIDPTLYYTPKSKLPIPTEDQTLLRSLSVQEEEEKSLKSVKKPVRPSVTWLRKTEYLSVTEENQLGKKPNTSMRPQGASNQLALIEKPYQEAPGEIIENTFYAIKDENFVHPTNPSLKPVKILPVFPDFDLWANQYTEVSFDADPFEAPPAHLHGEELNIYVKNQQMAREKGTIKGTTGKFVYFISPTMVQVQPSFEDDIENDNNNNNNNNNNDSRQNKKYKIDQNEDGQYQYQMQKVFTSDVAVDKENENYFLLVKDDAVYYNRVKTRLALKRVKSKVDKTFVDKNIGKPEYVTYESRQLNDKEKLERENTMSNLLQEDKIPFSNKRKIDSIN</sequence>
<dbReference type="FunCoup" id="A0A152A5K3">
    <property type="interactions" value="386"/>
</dbReference>
<comment type="caution">
    <text evidence="5">The sequence shown here is derived from an EMBL/GenBank/DDBJ whole genome shotgun (WGS) entry which is preliminary data.</text>
</comment>
<feature type="region of interest" description="Disordered" evidence="4">
    <location>
        <begin position="1"/>
        <end position="88"/>
    </location>
</feature>
<dbReference type="PANTHER" id="PTHR23188">
    <property type="entry name" value="RNA POLYMERASE II-ASSOCIATED FACTOR 1 HOMOLOG"/>
    <property type="match status" value="1"/>
</dbReference>
<dbReference type="Pfam" id="PF03985">
    <property type="entry name" value="Paf1"/>
    <property type="match status" value="1"/>
</dbReference>
<keyword evidence="6" id="KW-1185">Reference proteome</keyword>
<dbReference type="InterPro" id="IPR007133">
    <property type="entry name" value="RNA_pol_II-assoc_Paf1"/>
</dbReference>
<dbReference type="PANTHER" id="PTHR23188:SF12">
    <property type="entry name" value="RNA POLYMERASE II-ASSOCIATED FACTOR 1 HOMOLOG"/>
    <property type="match status" value="1"/>
</dbReference>
<evidence type="ECO:0000313" key="5">
    <source>
        <dbReference type="EMBL" id="KYR01513.1"/>
    </source>
</evidence>
<gene>
    <name evidence="5" type="ORF">DLAC_01502</name>
</gene>
<dbReference type="GO" id="GO:0000993">
    <property type="term" value="F:RNA polymerase II complex binding"/>
    <property type="evidence" value="ECO:0007669"/>
    <property type="project" value="TreeGrafter"/>
</dbReference>
<accession>A0A152A5K3</accession>
<comment type="similarity">
    <text evidence="2">Belongs to the PAF1 family.</text>
</comment>
<evidence type="ECO:0000256" key="4">
    <source>
        <dbReference type="SAM" id="MobiDB-lite"/>
    </source>
</evidence>
<dbReference type="InParanoid" id="A0A152A5K3"/>
<feature type="region of interest" description="Disordered" evidence="4">
    <location>
        <begin position="350"/>
        <end position="370"/>
    </location>
</feature>
<dbReference type="OrthoDB" id="10260285at2759"/>
<organism evidence="5 6">
    <name type="scientific">Tieghemostelium lacteum</name>
    <name type="common">Slime mold</name>
    <name type="synonym">Dictyostelium lacteum</name>
    <dbReference type="NCBI Taxonomy" id="361077"/>
    <lineage>
        <taxon>Eukaryota</taxon>
        <taxon>Amoebozoa</taxon>
        <taxon>Evosea</taxon>
        <taxon>Eumycetozoa</taxon>
        <taxon>Dictyostelia</taxon>
        <taxon>Dictyosteliales</taxon>
        <taxon>Raperosteliaceae</taxon>
        <taxon>Tieghemostelium</taxon>
    </lineage>
</organism>
<dbReference type="GO" id="GO:0003682">
    <property type="term" value="F:chromatin binding"/>
    <property type="evidence" value="ECO:0007669"/>
    <property type="project" value="TreeGrafter"/>
</dbReference>
<evidence type="ECO:0000256" key="3">
    <source>
        <dbReference type="ARBA" id="ARBA00023242"/>
    </source>
</evidence>
<comment type="subcellular location">
    <subcellularLocation>
        <location evidence="1">Nucleus</location>
    </subcellularLocation>
</comment>
<evidence type="ECO:0000256" key="1">
    <source>
        <dbReference type="ARBA" id="ARBA00004123"/>
    </source>
</evidence>
<dbReference type="GO" id="GO:0016593">
    <property type="term" value="C:Cdc73/Paf1 complex"/>
    <property type="evidence" value="ECO:0007669"/>
    <property type="project" value="InterPro"/>
</dbReference>
<feature type="compositionally biased region" description="Low complexity" evidence="4">
    <location>
        <begin position="355"/>
        <end position="366"/>
    </location>
</feature>
<name>A0A152A5K3_TIELA</name>
<keyword evidence="3" id="KW-0539">Nucleus</keyword>
<dbReference type="OMA" id="YQADPMS"/>
<protein>
    <submittedName>
        <fullName evidence="5">RNA polymerase II-associated factor 1</fullName>
    </submittedName>
</protein>
<evidence type="ECO:0000313" key="6">
    <source>
        <dbReference type="Proteomes" id="UP000076078"/>
    </source>
</evidence>
<dbReference type="Proteomes" id="UP000076078">
    <property type="component" value="Unassembled WGS sequence"/>
</dbReference>
<dbReference type="STRING" id="361077.A0A152A5K3"/>
<feature type="compositionally biased region" description="Low complexity" evidence="4">
    <location>
        <begin position="16"/>
        <end position="86"/>
    </location>
</feature>
<dbReference type="GO" id="GO:0006368">
    <property type="term" value="P:transcription elongation by RNA polymerase II"/>
    <property type="evidence" value="ECO:0007669"/>
    <property type="project" value="InterPro"/>
</dbReference>
<proteinExistence type="inferred from homology"/>
<dbReference type="AlphaFoldDB" id="A0A152A5K3"/>
<evidence type="ECO:0000256" key="2">
    <source>
        <dbReference type="ARBA" id="ARBA00007560"/>
    </source>
</evidence>
<reference evidence="5 6" key="1">
    <citation type="submission" date="2015-12" db="EMBL/GenBank/DDBJ databases">
        <title>Dictyostelia acquired genes for synthesis and detection of signals that induce cell-type specialization by lateral gene transfer from prokaryotes.</title>
        <authorList>
            <person name="Gloeckner G."/>
            <person name="Schaap P."/>
        </authorList>
    </citation>
    <scope>NUCLEOTIDE SEQUENCE [LARGE SCALE GENOMIC DNA]</scope>
    <source>
        <strain evidence="5 6">TK</strain>
    </source>
</reference>
<dbReference type="EMBL" id="LODT01000006">
    <property type="protein sequence ID" value="KYR01513.1"/>
    <property type="molecule type" value="Genomic_DNA"/>
</dbReference>